<comment type="caution">
    <text evidence="13">The sequence shown here is derived from an EMBL/GenBank/DDBJ whole genome shotgun (WGS) entry which is preliminary data.</text>
</comment>
<evidence type="ECO:0000256" key="1">
    <source>
        <dbReference type="ARBA" id="ARBA00010886"/>
    </source>
</evidence>
<evidence type="ECO:0000256" key="6">
    <source>
        <dbReference type="ARBA" id="ARBA00022777"/>
    </source>
</evidence>
<evidence type="ECO:0000256" key="10">
    <source>
        <dbReference type="PROSITE-ProRule" id="PRU10141"/>
    </source>
</evidence>
<evidence type="ECO:0000256" key="11">
    <source>
        <dbReference type="RuleBase" id="RU000304"/>
    </source>
</evidence>
<keyword evidence="4" id="KW-0808">Transferase</keyword>
<proteinExistence type="inferred from homology"/>
<evidence type="ECO:0000256" key="4">
    <source>
        <dbReference type="ARBA" id="ARBA00022679"/>
    </source>
</evidence>
<reference evidence="13 14" key="1">
    <citation type="submission" date="2022-05" db="EMBL/GenBank/DDBJ databases">
        <authorList>
            <consortium name="Genoscope - CEA"/>
            <person name="William W."/>
        </authorList>
    </citation>
    <scope>NUCLEOTIDE SEQUENCE [LARGE SCALE GENOMIC DNA]</scope>
</reference>
<comment type="similarity">
    <text evidence="1">Belongs to the protein kinase superfamily. NEK Ser/Thr protein kinase family. NIMA subfamily.</text>
</comment>
<evidence type="ECO:0000256" key="7">
    <source>
        <dbReference type="ARBA" id="ARBA00022840"/>
    </source>
</evidence>
<name>A0ABN8QF57_9CNID</name>
<evidence type="ECO:0000256" key="5">
    <source>
        <dbReference type="ARBA" id="ARBA00022741"/>
    </source>
</evidence>
<organism evidence="13 14">
    <name type="scientific">Porites evermanni</name>
    <dbReference type="NCBI Taxonomy" id="104178"/>
    <lineage>
        <taxon>Eukaryota</taxon>
        <taxon>Metazoa</taxon>
        <taxon>Cnidaria</taxon>
        <taxon>Anthozoa</taxon>
        <taxon>Hexacorallia</taxon>
        <taxon>Scleractinia</taxon>
        <taxon>Fungiina</taxon>
        <taxon>Poritidae</taxon>
        <taxon>Porites</taxon>
    </lineage>
</organism>
<dbReference type="PROSITE" id="PS00107">
    <property type="entry name" value="PROTEIN_KINASE_ATP"/>
    <property type="match status" value="1"/>
</dbReference>
<dbReference type="PROSITE" id="PS00108">
    <property type="entry name" value="PROTEIN_KINASE_ST"/>
    <property type="match status" value="1"/>
</dbReference>
<dbReference type="PANTHER" id="PTHR43671">
    <property type="entry name" value="SERINE/THREONINE-PROTEIN KINASE NEK"/>
    <property type="match status" value="1"/>
</dbReference>
<dbReference type="Gene3D" id="1.10.510.10">
    <property type="entry name" value="Transferase(Phosphotransferase) domain 1"/>
    <property type="match status" value="1"/>
</dbReference>
<evidence type="ECO:0000256" key="2">
    <source>
        <dbReference type="ARBA" id="ARBA00012513"/>
    </source>
</evidence>
<evidence type="ECO:0000259" key="12">
    <source>
        <dbReference type="PROSITE" id="PS50011"/>
    </source>
</evidence>
<dbReference type="SUPFAM" id="SSF56112">
    <property type="entry name" value="Protein kinase-like (PK-like)"/>
    <property type="match status" value="1"/>
</dbReference>
<feature type="domain" description="Protein kinase" evidence="12">
    <location>
        <begin position="1"/>
        <end position="204"/>
    </location>
</feature>
<evidence type="ECO:0000256" key="8">
    <source>
        <dbReference type="ARBA" id="ARBA00047899"/>
    </source>
</evidence>
<dbReference type="InterPro" id="IPR050660">
    <property type="entry name" value="NEK_Ser/Thr_kinase"/>
</dbReference>
<dbReference type="PANTHER" id="PTHR43671:SF98">
    <property type="entry name" value="SERINE_THREONINE-PROTEIN KINASE NEK11"/>
    <property type="match status" value="1"/>
</dbReference>
<gene>
    <name evidence="13" type="ORF">PEVE_00003644</name>
</gene>
<dbReference type="InterPro" id="IPR008271">
    <property type="entry name" value="Ser/Thr_kinase_AS"/>
</dbReference>
<keyword evidence="6" id="KW-0418">Kinase</keyword>
<dbReference type="InterPro" id="IPR000719">
    <property type="entry name" value="Prot_kinase_dom"/>
</dbReference>
<evidence type="ECO:0000256" key="3">
    <source>
        <dbReference type="ARBA" id="ARBA00022527"/>
    </source>
</evidence>
<protein>
    <recommendedName>
        <fullName evidence="2">non-specific serine/threonine protein kinase</fullName>
        <ecNumber evidence="2">2.7.11.1</ecNumber>
    </recommendedName>
</protein>
<evidence type="ECO:0000313" key="14">
    <source>
        <dbReference type="Proteomes" id="UP001159427"/>
    </source>
</evidence>
<keyword evidence="3 11" id="KW-0723">Serine/threonine-protein kinase</keyword>
<dbReference type="Pfam" id="PF00069">
    <property type="entry name" value="Pkinase"/>
    <property type="match status" value="1"/>
</dbReference>
<keyword evidence="14" id="KW-1185">Reference proteome</keyword>
<comment type="catalytic activity">
    <reaction evidence="9">
        <text>L-seryl-[protein] + ATP = O-phospho-L-seryl-[protein] + ADP + H(+)</text>
        <dbReference type="Rhea" id="RHEA:17989"/>
        <dbReference type="Rhea" id="RHEA-COMP:9863"/>
        <dbReference type="Rhea" id="RHEA-COMP:11604"/>
        <dbReference type="ChEBI" id="CHEBI:15378"/>
        <dbReference type="ChEBI" id="CHEBI:29999"/>
        <dbReference type="ChEBI" id="CHEBI:30616"/>
        <dbReference type="ChEBI" id="CHEBI:83421"/>
        <dbReference type="ChEBI" id="CHEBI:456216"/>
        <dbReference type="EC" id="2.7.11.1"/>
    </reaction>
</comment>
<sequence length="204" mass="22597">QQQLGAGNFGDVYKVKDVATSSEYALKVVVCGGQSKIRKSDVKKEIQTLRKISHPNIIQIIEAGCYKGTRMPGAPTKVLILTEYCPGGNLNDRLDQASTEEVDCKWILQMAAAVSFLHASSVVHRDLKPENVLLTASDDIKVGDFGLARDINGWVITCAKHYMNTFAGSLYWMAPEVFRGHYNEKADVFSLGILIFAILERNFI</sequence>
<evidence type="ECO:0000313" key="13">
    <source>
        <dbReference type="EMBL" id="CAH3160618.1"/>
    </source>
</evidence>
<comment type="catalytic activity">
    <reaction evidence="8">
        <text>L-threonyl-[protein] + ATP = O-phospho-L-threonyl-[protein] + ADP + H(+)</text>
        <dbReference type="Rhea" id="RHEA:46608"/>
        <dbReference type="Rhea" id="RHEA-COMP:11060"/>
        <dbReference type="Rhea" id="RHEA-COMP:11605"/>
        <dbReference type="ChEBI" id="CHEBI:15378"/>
        <dbReference type="ChEBI" id="CHEBI:30013"/>
        <dbReference type="ChEBI" id="CHEBI:30616"/>
        <dbReference type="ChEBI" id="CHEBI:61977"/>
        <dbReference type="ChEBI" id="CHEBI:456216"/>
        <dbReference type="EC" id="2.7.11.1"/>
    </reaction>
</comment>
<keyword evidence="7 10" id="KW-0067">ATP-binding</keyword>
<feature type="binding site" evidence="10">
    <location>
        <position position="27"/>
    </location>
    <ligand>
        <name>ATP</name>
        <dbReference type="ChEBI" id="CHEBI:30616"/>
    </ligand>
</feature>
<dbReference type="PROSITE" id="PS50011">
    <property type="entry name" value="PROTEIN_KINASE_DOM"/>
    <property type="match status" value="1"/>
</dbReference>
<feature type="non-terminal residue" evidence="13">
    <location>
        <position position="1"/>
    </location>
</feature>
<dbReference type="Proteomes" id="UP001159427">
    <property type="component" value="Unassembled WGS sequence"/>
</dbReference>
<dbReference type="EMBL" id="CALNXI010001219">
    <property type="protein sequence ID" value="CAH3160618.1"/>
    <property type="molecule type" value="Genomic_DNA"/>
</dbReference>
<keyword evidence="5 10" id="KW-0547">Nucleotide-binding</keyword>
<dbReference type="EC" id="2.7.11.1" evidence="2"/>
<dbReference type="InterPro" id="IPR017441">
    <property type="entry name" value="Protein_kinase_ATP_BS"/>
</dbReference>
<dbReference type="SMART" id="SM00220">
    <property type="entry name" value="S_TKc"/>
    <property type="match status" value="1"/>
</dbReference>
<evidence type="ECO:0000256" key="9">
    <source>
        <dbReference type="ARBA" id="ARBA00048679"/>
    </source>
</evidence>
<dbReference type="InterPro" id="IPR011009">
    <property type="entry name" value="Kinase-like_dom_sf"/>
</dbReference>
<feature type="non-terminal residue" evidence="13">
    <location>
        <position position="204"/>
    </location>
</feature>
<accession>A0ABN8QF57</accession>